<dbReference type="Pfam" id="PF03330">
    <property type="entry name" value="DPBB_1"/>
    <property type="match status" value="1"/>
</dbReference>
<dbReference type="HAMAP" id="MF_02071">
    <property type="entry name" value="RlpA"/>
    <property type="match status" value="1"/>
</dbReference>
<keyword evidence="3" id="KW-0564">Palmitate</keyword>
<keyword evidence="8" id="KW-1185">Reference proteome</keyword>
<evidence type="ECO:0000256" key="5">
    <source>
        <dbReference type="SAM" id="SignalP"/>
    </source>
</evidence>
<accession>A0ABR9AQN6</accession>
<keyword evidence="1 3" id="KW-0456">Lyase</keyword>
<name>A0ABR9AQN6_9BACT</name>
<comment type="caution">
    <text evidence="7">The sequence shown here is derived from an EMBL/GenBank/DDBJ whole genome shotgun (WGS) entry which is preliminary data.</text>
</comment>
<feature type="domain" description="RlpA-like protein double-psi beta-barrel" evidence="6">
    <location>
        <begin position="29"/>
        <end position="118"/>
    </location>
</feature>
<protein>
    <recommendedName>
        <fullName evidence="3">Probable endolytic peptidoglycan transglycosylase RlpA</fullName>
        <ecNumber evidence="3">4.2.2.-</ecNumber>
    </recommendedName>
</protein>
<dbReference type="EC" id="4.2.2.-" evidence="3"/>
<dbReference type="CDD" id="cd22268">
    <property type="entry name" value="DPBB_RlpA-like"/>
    <property type="match status" value="1"/>
</dbReference>
<dbReference type="SUPFAM" id="SSF50685">
    <property type="entry name" value="Barwin-like endoglucanases"/>
    <property type="match status" value="1"/>
</dbReference>
<dbReference type="RefSeq" id="WP_192011077.1">
    <property type="nucleotide sequence ID" value="NZ_JACYTQ010000006.1"/>
</dbReference>
<evidence type="ECO:0000313" key="8">
    <source>
        <dbReference type="Proteomes" id="UP000647133"/>
    </source>
</evidence>
<dbReference type="PANTHER" id="PTHR34183">
    <property type="entry name" value="ENDOLYTIC PEPTIDOGLYCAN TRANSGLYCOSYLASE RLPA"/>
    <property type="match status" value="1"/>
</dbReference>
<reference evidence="7 8" key="1">
    <citation type="submission" date="2020-09" db="EMBL/GenBank/DDBJ databases">
        <title>Echinicola sp. CAU 1574 isolated from sand of Sido Beach.</title>
        <authorList>
            <person name="Kim W."/>
        </authorList>
    </citation>
    <scope>NUCLEOTIDE SEQUENCE [LARGE SCALE GENOMIC DNA]</scope>
    <source>
        <strain evidence="7 8">CAU 1574</strain>
    </source>
</reference>
<evidence type="ECO:0000259" key="6">
    <source>
        <dbReference type="Pfam" id="PF03330"/>
    </source>
</evidence>
<comment type="function">
    <text evidence="3">Lytic transglycosylase with a strong preference for naked glycan strands that lack stem peptides.</text>
</comment>
<dbReference type="PANTHER" id="PTHR34183:SF1">
    <property type="entry name" value="ENDOLYTIC PEPTIDOGLYCAN TRANSGLYCOSYLASE RLPA"/>
    <property type="match status" value="1"/>
</dbReference>
<dbReference type="NCBIfam" id="TIGR00413">
    <property type="entry name" value="rlpA"/>
    <property type="match status" value="1"/>
</dbReference>
<gene>
    <name evidence="3" type="primary">rlpA</name>
    <name evidence="7" type="ORF">IFO69_15645</name>
</gene>
<evidence type="ECO:0000256" key="1">
    <source>
        <dbReference type="ARBA" id="ARBA00023239"/>
    </source>
</evidence>
<organism evidence="7 8">
    <name type="scientific">Echinicola arenosa</name>
    <dbReference type="NCBI Taxonomy" id="2774144"/>
    <lineage>
        <taxon>Bacteria</taxon>
        <taxon>Pseudomonadati</taxon>
        <taxon>Bacteroidota</taxon>
        <taxon>Cytophagia</taxon>
        <taxon>Cytophagales</taxon>
        <taxon>Cyclobacteriaceae</taxon>
        <taxon>Echinicola</taxon>
    </lineage>
</organism>
<proteinExistence type="inferred from homology"/>
<keyword evidence="3" id="KW-0472">Membrane</keyword>
<dbReference type="InterPro" id="IPR009009">
    <property type="entry name" value="RlpA-like_DPBB"/>
</dbReference>
<comment type="subcellular location">
    <subcellularLocation>
        <location evidence="3">Cell membrane</location>
        <topology evidence="3">Lipid-anchor</topology>
    </subcellularLocation>
</comment>
<keyword evidence="2 3" id="KW-0961">Cell wall biogenesis/degradation</keyword>
<feature type="signal peptide" evidence="5">
    <location>
        <begin position="1"/>
        <end position="19"/>
    </location>
</feature>
<comment type="similarity">
    <text evidence="3 4">Belongs to the RlpA family.</text>
</comment>
<evidence type="ECO:0000256" key="4">
    <source>
        <dbReference type="RuleBase" id="RU003495"/>
    </source>
</evidence>
<evidence type="ECO:0000256" key="3">
    <source>
        <dbReference type="HAMAP-Rule" id="MF_02071"/>
    </source>
</evidence>
<evidence type="ECO:0000256" key="2">
    <source>
        <dbReference type="ARBA" id="ARBA00023316"/>
    </source>
</evidence>
<dbReference type="EMBL" id="JACYTQ010000006">
    <property type="protein sequence ID" value="MBD8490188.1"/>
    <property type="molecule type" value="Genomic_DNA"/>
</dbReference>
<keyword evidence="3" id="KW-1003">Cell membrane</keyword>
<dbReference type="Proteomes" id="UP000647133">
    <property type="component" value="Unassembled WGS sequence"/>
</dbReference>
<evidence type="ECO:0000313" key="7">
    <source>
        <dbReference type="EMBL" id="MBD8490188.1"/>
    </source>
</evidence>
<keyword evidence="3" id="KW-0449">Lipoprotein</keyword>
<dbReference type="Gene3D" id="2.40.40.10">
    <property type="entry name" value="RlpA-like domain"/>
    <property type="match status" value="1"/>
</dbReference>
<dbReference type="InterPro" id="IPR036908">
    <property type="entry name" value="RlpA-like_sf"/>
</dbReference>
<sequence length="120" mass="13648">MKKQLTLWILIILIFSSCATSKNQSARVEKGMASYYANKFNGRKTASGEKYHHNQMTAAHRTLPFGTIVQIKNLNNGKTVKVRINDRGPFVRGRIIDLSKKAARQLDMIREGVVPVEIRY</sequence>
<dbReference type="InterPro" id="IPR034718">
    <property type="entry name" value="RlpA"/>
</dbReference>
<dbReference type="PROSITE" id="PS51257">
    <property type="entry name" value="PROKAR_LIPOPROTEIN"/>
    <property type="match status" value="1"/>
</dbReference>
<feature type="chain" id="PRO_5046226326" description="Probable endolytic peptidoglycan transglycosylase RlpA" evidence="5">
    <location>
        <begin position="20"/>
        <end position="120"/>
    </location>
</feature>
<dbReference type="InterPro" id="IPR012997">
    <property type="entry name" value="RplA"/>
</dbReference>
<keyword evidence="5" id="KW-0732">Signal</keyword>